<dbReference type="InterPro" id="IPR005888">
    <property type="entry name" value="dTDP_Gluc_deHydtase"/>
</dbReference>
<feature type="domain" description="NAD(P)-binding" evidence="8">
    <location>
        <begin position="10"/>
        <end position="307"/>
    </location>
</feature>
<comment type="similarity">
    <text evidence="3 7">Belongs to the NAD(P)-dependent epimerase/dehydratase family. dTDP-glucose dehydratase subfamily.</text>
</comment>
<dbReference type="EC" id="4.2.1.46" evidence="4 7"/>
<evidence type="ECO:0000256" key="1">
    <source>
        <dbReference type="ARBA" id="ARBA00001539"/>
    </source>
</evidence>
<evidence type="ECO:0000256" key="6">
    <source>
        <dbReference type="ARBA" id="ARBA00023239"/>
    </source>
</evidence>
<evidence type="ECO:0000256" key="4">
    <source>
        <dbReference type="ARBA" id="ARBA00011990"/>
    </source>
</evidence>
<dbReference type="NCBIfam" id="TIGR01181">
    <property type="entry name" value="dTDP_gluc_dehyt"/>
    <property type="match status" value="1"/>
</dbReference>
<dbReference type="GO" id="GO:0008460">
    <property type="term" value="F:dTDP-glucose 4,6-dehydratase activity"/>
    <property type="evidence" value="ECO:0007669"/>
    <property type="project" value="UniProtKB-EC"/>
</dbReference>
<evidence type="ECO:0000256" key="7">
    <source>
        <dbReference type="RuleBase" id="RU004473"/>
    </source>
</evidence>
<dbReference type="CDD" id="cd05246">
    <property type="entry name" value="dTDP_GD_SDR_e"/>
    <property type="match status" value="1"/>
</dbReference>
<accession>A0A831T867</accession>
<dbReference type="GO" id="GO:0009225">
    <property type="term" value="P:nucleotide-sugar metabolic process"/>
    <property type="evidence" value="ECO:0007669"/>
    <property type="project" value="InterPro"/>
</dbReference>
<evidence type="ECO:0000256" key="5">
    <source>
        <dbReference type="ARBA" id="ARBA00023027"/>
    </source>
</evidence>
<comment type="catalytic activity">
    <reaction evidence="1 7">
        <text>dTDP-alpha-D-glucose = dTDP-4-dehydro-6-deoxy-alpha-D-glucose + H2O</text>
        <dbReference type="Rhea" id="RHEA:17221"/>
        <dbReference type="ChEBI" id="CHEBI:15377"/>
        <dbReference type="ChEBI" id="CHEBI:57477"/>
        <dbReference type="ChEBI" id="CHEBI:57649"/>
        <dbReference type="EC" id="4.2.1.46"/>
    </reaction>
</comment>
<dbReference type="InterPro" id="IPR016040">
    <property type="entry name" value="NAD(P)-bd_dom"/>
</dbReference>
<sequence length="345" mass="38321">MEIARFRRILVTGGAGFIGSNFARYLLEQGAPEIVVLDKLTYAGNLANLTDLAGRPGFRFIQGDIADPAAVAAAMENCDAVVNFAAETHVDRSLLEPAAFIQTNVHGTYVLLETALRTGVERFVQVSTDEVYGEVLTGRSRESDPLRPRNPYSASKASGDLFALAYHASYDLPVMVTRGANTYGPCQHPEKFIPLSVTNLLEGRPIPIYGDGRQERDWLHVRDHCRAIALVLTSGEPGQVYNVGAGNHRPNLEVARTIVRLLGLSDDLIQHVADRPGHDRRYAVDASKIEALGWEPEIPFEAGLAETVRWYETHRDWWMPLKSGEFADYYRRNYGARELLGRGEQ</sequence>
<gene>
    <name evidence="9" type="primary">rfbB</name>
    <name evidence="9" type="ORF">ENP34_06030</name>
</gene>
<dbReference type="Pfam" id="PF16363">
    <property type="entry name" value="GDP_Man_Dehyd"/>
    <property type="match status" value="1"/>
</dbReference>
<name>A0A831T867_9BACT</name>
<comment type="caution">
    <text evidence="9">The sequence shown here is derived from an EMBL/GenBank/DDBJ whole genome shotgun (WGS) entry which is preliminary data.</text>
</comment>
<dbReference type="FunFam" id="3.40.50.720:FF:000304">
    <property type="entry name" value="UDP-glucose 4,6-dehydratase"/>
    <property type="match status" value="1"/>
</dbReference>
<dbReference type="PANTHER" id="PTHR43000">
    <property type="entry name" value="DTDP-D-GLUCOSE 4,6-DEHYDRATASE-RELATED"/>
    <property type="match status" value="1"/>
</dbReference>
<proteinExistence type="inferred from homology"/>
<dbReference type="InterPro" id="IPR036291">
    <property type="entry name" value="NAD(P)-bd_dom_sf"/>
</dbReference>
<protein>
    <recommendedName>
        <fullName evidence="4 7">dTDP-glucose 4,6-dehydratase</fullName>
        <ecNumber evidence="4 7">4.2.1.46</ecNumber>
    </recommendedName>
</protein>
<reference evidence="9" key="1">
    <citation type="journal article" date="2020" name="mSystems">
        <title>Genome- and Community-Level Interaction Insights into Carbon Utilization and Element Cycling Functions of Hydrothermarchaeota in Hydrothermal Sediment.</title>
        <authorList>
            <person name="Zhou Z."/>
            <person name="Liu Y."/>
            <person name="Xu W."/>
            <person name="Pan J."/>
            <person name="Luo Z.H."/>
            <person name="Li M."/>
        </authorList>
    </citation>
    <scope>NUCLEOTIDE SEQUENCE [LARGE SCALE GENOMIC DNA]</scope>
    <source>
        <strain evidence="9">SpSt-210</strain>
    </source>
</reference>
<evidence type="ECO:0000313" key="9">
    <source>
        <dbReference type="EMBL" id="HEG90982.1"/>
    </source>
</evidence>
<evidence type="ECO:0000256" key="3">
    <source>
        <dbReference type="ARBA" id="ARBA00008178"/>
    </source>
</evidence>
<evidence type="ECO:0000256" key="2">
    <source>
        <dbReference type="ARBA" id="ARBA00001911"/>
    </source>
</evidence>
<dbReference type="Gene3D" id="3.40.50.720">
    <property type="entry name" value="NAD(P)-binding Rossmann-like Domain"/>
    <property type="match status" value="1"/>
</dbReference>
<comment type="cofactor">
    <cofactor evidence="2 7">
        <name>NAD(+)</name>
        <dbReference type="ChEBI" id="CHEBI:57540"/>
    </cofactor>
</comment>
<dbReference type="EMBL" id="DSIY01000147">
    <property type="protein sequence ID" value="HEG90982.1"/>
    <property type="molecule type" value="Genomic_DNA"/>
</dbReference>
<dbReference type="Gene3D" id="3.90.25.10">
    <property type="entry name" value="UDP-galactose 4-epimerase, domain 1"/>
    <property type="match status" value="1"/>
</dbReference>
<dbReference type="SUPFAM" id="SSF51735">
    <property type="entry name" value="NAD(P)-binding Rossmann-fold domains"/>
    <property type="match status" value="1"/>
</dbReference>
<organism evidence="9">
    <name type="scientific">Thermorudis peleae</name>
    <dbReference type="NCBI Taxonomy" id="1382356"/>
    <lineage>
        <taxon>Bacteria</taxon>
        <taxon>Pseudomonadati</taxon>
        <taxon>Thermomicrobiota</taxon>
        <taxon>Thermomicrobia</taxon>
        <taxon>Thermomicrobia incertae sedis</taxon>
        <taxon>Thermorudis</taxon>
    </lineage>
</organism>
<keyword evidence="5" id="KW-0520">NAD</keyword>
<dbReference type="AlphaFoldDB" id="A0A831T867"/>
<evidence type="ECO:0000259" key="8">
    <source>
        <dbReference type="Pfam" id="PF16363"/>
    </source>
</evidence>
<keyword evidence="6 7" id="KW-0456">Lyase</keyword>